<dbReference type="SUPFAM" id="SSF52540">
    <property type="entry name" value="P-loop containing nucleoside triphosphate hydrolases"/>
    <property type="match status" value="1"/>
</dbReference>
<dbReference type="InterPro" id="IPR003959">
    <property type="entry name" value="ATPase_AAA_core"/>
</dbReference>
<dbReference type="Pfam" id="PF13304">
    <property type="entry name" value="AAA_21"/>
    <property type="match status" value="1"/>
</dbReference>
<feature type="domain" description="ATPase AAA-type core" evidence="1">
    <location>
        <begin position="30"/>
        <end position="325"/>
    </location>
</feature>
<sequence length="375" mass="41626">MNENLIHLKSLHIEGFRSLKDVQLQDMQPLTVLIGANGAGKSNLMRFFEMLSWMLKGQKLQEFIGDQGGADDQLFMGAKRTPHLKATIVLETAKGMNDYAFTLSAAAANKLIFVEERYRFSASGQSSEAKWSQLPVGGSESALVDVAQTAKTTNATAKAIVHLLRGIVSYQFHDTSKNAYLKQAWDMNDYAFLRSHGGNVAAVLLYLRENHVKRFQLIEKQIRRVLPSFGGFELNPVAGRVELRWQHKFGDKTMGAHLTSDGSLRLFCLVTLLNLPREMLPPVILLDEPELGLHPNAVVLVAAMIRTLSARCQVILATQSPLMVDGFSLDDITVVDVEAGATELRKLSQAQYQQWLDDNFTVSDLWLSNVIGGQP</sequence>
<reference evidence="2 3" key="1">
    <citation type="submission" date="2021-04" db="EMBL/GenBank/DDBJ databases">
        <title>Genomics, taxonomy and metabolism of representatives of sulfur bacteria of the genus Thiothrix: Thiothrix fructosivorans QT, Thiothrix unzii A1T and three new species, Thiothrix subterranea sp. nov., Thiothrix litoralis sp. nov. and 'Candidatus Thiothrix anitrata' sp. nov.</title>
        <authorList>
            <person name="Ravin N.V."/>
            <person name="Smolyakov D."/>
            <person name="Rudenko T.S."/>
            <person name="Mardanov A.V."/>
            <person name="Beletsky A.V."/>
            <person name="Markov N.D."/>
            <person name="Fomenkov A.I."/>
            <person name="Roberts R.J."/>
            <person name="Karnachuk O.V."/>
            <person name="Novikov A."/>
            <person name="Grabovich M.Y."/>
        </authorList>
    </citation>
    <scope>NUCLEOTIDE SEQUENCE [LARGE SCALE GENOMIC DNA]</scope>
    <source>
        <strain evidence="2 3">A52</strain>
    </source>
</reference>
<evidence type="ECO:0000313" key="2">
    <source>
        <dbReference type="EMBL" id="QTR49573.1"/>
    </source>
</evidence>
<dbReference type="InterPro" id="IPR014555">
    <property type="entry name" value="RecF-like"/>
</dbReference>
<name>A0ABX7X441_9GAMM</name>
<evidence type="ECO:0000313" key="3">
    <source>
        <dbReference type="Proteomes" id="UP000672027"/>
    </source>
</evidence>
<evidence type="ECO:0000259" key="1">
    <source>
        <dbReference type="Pfam" id="PF13304"/>
    </source>
</evidence>
<proteinExistence type="predicted"/>
<dbReference type="Proteomes" id="UP000672027">
    <property type="component" value="Chromosome"/>
</dbReference>
<organism evidence="2 3">
    <name type="scientific">Candidatus Thiothrix anitrata</name>
    <dbReference type="NCBI Taxonomy" id="2823902"/>
    <lineage>
        <taxon>Bacteria</taxon>
        <taxon>Pseudomonadati</taxon>
        <taxon>Pseudomonadota</taxon>
        <taxon>Gammaproteobacteria</taxon>
        <taxon>Thiotrichales</taxon>
        <taxon>Thiotrichaceae</taxon>
        <taxon>Thiothrix</taxon>
    </lineage>
</organism>
<dbReference type="PANTHER" id="PTHR32182:SF22">
    <property type="entry name" value="ATP-DEPENDENT ENDONUCLEASE, OLD FAMILY-RELATED"/>
    <property type="match status" value="1"/>
</dbReference>
<accession>A0ABX7X441</accession>
<dbReference type="CDD" id="cd00267">
    <property type="entry name" value="ABC_ATPase"/>
    <property type="match status" value="1"/>
</dbReference>
<gene>
    <name evidence="2" type="ORF">J8380_15255</name>
</gene>
<protein>
    <submittedName>
        <fullName evidence="2">AAA family ATPase</fullName>
    </submittedName>
</protein>
<dbReference type="InterPro" id="IPR027417">
    <property type="entry name" value="P-loop_NTPase"/>
</dbReference>
<dbReference type="PANTHER" id="PTHR32182">
    <property type="entry name" value="DNA REPLICATION AND REPAIR PROTEIN RECF"/>
    <property type="match status" value="1"/>
</dbReference>
<dbReference type="Gene3D" id="3.40.50.300">
    <property type="entry name" value="P-loop containing nucleotide triphosphate hydrolases"/>
    <property type="match status" value="1"/>
</dbReference>
<dbReference type="PIRSF" id="PIRSF029347">
    <property type="entry name" value="RecF"/>
    <property type="match status" value="1"/>
</dbReference>
<keyword evidence="3" id="KW-1185">Reference proteome</keyword>
<dbReference type="EMBL" id="CP072800">
    <property type="protein sequence ID" value="QTR49573.1"/>
    <property type="molecule type" value="Genomic_DNA"/>
</dbReference>
<dbReference type="RefSeq" id="WP_210226413.1">
    <property type="nucleotide sequence ID" value="NZ_CP072800.1"/>
</dbReference>